<gene>
    <name evidence="2" type="ORF">Scep_026253</name>
</gene>
<protein>
    <submittedName>
        <fullName evidence="2">Uncharacterized protein</fullName>
    </submittedName>
</protein>
<comment type="caution">
    <text evidence="2">The sequence shown here is derived from an EMBL/GenBank/DDBJ whole genome shotgun (WGS) entry which is preliminary data.</text>
</comment>
<dbReference type="EMBL" id="JBBNAG010000011">
    <property type="protein sequence ID" value="KAK9094784.1"/>
    <property type="molecule type" value="Genomic_DNA"/>
</dbReference>
<feature type="region of interest" description="Disordered" evidence="1">
    <location>
        <begin position="71"/>
        <end position="93"/>
    </location>
</feature>
<accession>A0AAP0HQ72</accession>
<feature type="compositionally biased region" description="Basic and acidic residues" evidence="1">
    <location>
        <begin position="71"/>
        <end position="84"/>
    </location>
</feature>
<reference evidence="2 3" key="1">
    <citation type="submission" date="2024-01" db="EMBL/GenBank/DDBJ databases">
        <title>Genome assemblies of Stephania.</title>
        <authorList>
            <person name="Yang L."/>
        </authorList>
    </citation>
    <scope>NUCLEOTIDE SEQUENCE [LARGE SCALE GENOMIC DNA]</scope>
    <source>
        <strain evidence="2">JXDWG</strain>
        <tissue evidence="2">Leaf</tissue>
    </source>
</reference>
<name>A0AAP0HQ72_9MAGN</name>
<evidence type="ECO:0000313" key="3">
    <source>
        <dbReference type="Proteomes" id="UP001419268"/>
    </source>
</evidence>
<proteinExistence type="predicted"/>
<organism evidence="2 3">
    <name type="scientific">Stephania cephalantha</name>
    <dbReference type="NCBI Taxonomy" id="152367"/>
    <lineage>
        <taxon>Eukaryota</taxon>
        <taxon>Viridiplantae</taxon>
        <taxon>Streptophyta</taxon>
        <taxon>Embryophyta</taxon>
        <taxon>Tracheophyta</taxon>
        <taxon>Spermatophyta</taxon>
        <taxon>Magnoliopsida</taxon>
        <taxon>Ranunculales</taxon>
        <taxon>Menispermaceae</taxon>
        <taxon>Menispermoideae</taxon>
        <taxon>Cissampelideae</taxon>
        <taxon>Stephania</taxon>
    </lineage>
</organism>
<sequence length="270" mass="30340">MIGSVRQGGSELRLERFDIGDIRRWSTGGLSGIKKTSISSLDVEVVELIANPTPEAGAENEVPVKAGIGSKNERDACSRNKEDWPSNSSKGGDGIVAVRIHPGDNNVESTTTFSELEELHLGNHDCAIHIALRPRTLEEINEALAAQERNMLCLRHHRHSHSEGHEVSYIRKEHRWIREEDIPNNEHYKGYEFPYPTIPPIDFNELDYLEYSFLFAHGDDGNDKVQQDHEAPTPPPLQQWQPQQQPALYASYFSVAPPSDMSPSTTYFSA</sequence>
<evidence type="ECO:0000313" key="2">
    <source>
        <dbReference type="EMBL" id="KAK9094784.1"/>
    </source>
</evidence>
<feature type="region of interest" description="Disordered" evidence="1">
    <location>
        <begin position="220"/>
        <end position="243"/>
    </location>
</feature>
<dbReference type="Proteomes" id="UP001419268">
    <property type="component" value="Unassembled WGS sequence"/>
</dbReference>
<dbReference type="AlphaFoldDB" id="A0AAP0HQ72"/>
<keyword evidence="3" id="KW-1185">Reference proteome</keyword>
<feature type="compositionally biased region" description="Basic and acidic residues" evidence="1">
    <location>
        <begin position="220"/>
        <end position="231"/>
    </location>
</feature>
<evidence type="ECO:0000256" key="1">
    <source>
        <dbReference type="SAM" id="MobiDB-lite"/>
    </source>
</evidence>